<proteinExistence type="predicted"/>
<sequence length="82" mass="9225">MVGEHRDIKLFEGKAFVSFVNKDIIYDIEGLDVILLAEESCIALKSHKQRTAVSVIISTDDGQTWQGTVVEQVPGVTRFFQR</sequence>
<dbReference type="AlphaFoldDB" id="A0A6J4DYH7"/>
<name>A0A6J4DYH7_9PSED</name>
<accession>A0A6J4DYH7</accession>
<protein>
    <submittedName>
        <fullName evidence="1">Uncharacterized protein</fullName>
    </submittedName>
</protein>
<evidence type="ECO:0000313" key="1">
    <source>
        <dbReference type="EMBL" id="BCG22106.1"/>
    </source>
</evidence>
<dbReference type="EMBL" id="AP023189">
    <property type="protein sequence ID" value="BCG22106.1"/>
    <property type="molecule type" value="Genomic_DNA"/>
</dbReference>
<reference evidence="1 2" key="1">
    <citation type="submission" date="2020-05" db="EMBL/GenBank/DDBJ databases">
        <title>Characterization of novel class B3 metallo-beta-lactamase from novel Pseudomonas species.</title>
        <authorList>
            <person name="Yamada K."/>
            <person name="Aoki K."/>
            <person name="Ishii Y."/>
        </authorList>
    </citation>
    <scope>NUCLEOTIDE SEQUENCE [LARGE SCALE GENOMIC DNA]</scope>
    <source>
        <strain evidence="1 2">TUM18999</strain>
    </source>
</reference>
<dbReference type="Proteomes" id="UP000509383">
    <property type="component" value="Chromosome"/>
</dbReference>
<organism evidence="1 2">
    <name type="scientific">Pseudomonas tohonis</name>
    <dbReference type="NCBI Taxonomy" id="2725477"/>
    <lineage>
        <taxon>Bacteria</taxon>
        <taxon>Pseudomonadati</taxon>
        <taxon>Pseudomonadota</taxon>
        <taxon>Gammaproteobacteria</taxon>
        <taxon>Pseudomonadales</taxon>
        <taxon>Pseudomonadaceae</taxon>
        <taxon>Pseudomonas</taxon>
    </lineage>
</organism>
<dbReference type="KEGG" id="ptw:TUM18999_02970"/>
<evidence type="ECO:0000313" key="2">
    <source>
        <dbReference type="Proteomes" id="UP000509383"/>
    </source>
</evidence>
<gene>
    <name evidence="1" type="ORF">TUM18999_02970</name>
</gene>